<dbReference type="SUPFAM" id="SSF52402">
    <property type="entry name" value="Adenine nucleotide alpha hydrolases-like"/>
    <property type="match status" value="1"/>
</dbReference>
<sequence>MSFYGCVADDPHAPVAIDRGLRVVTLGHARAQRQWAGDGVRMAAADGATLATAPGGCAALLDGYIHNRADLEAALALAPGEAASDAALLLAAYRRWSDECADHVVGDYAFVLWDGARRRLLMVVEPGGMRPLFYAVRADGLAFANEPRALLTDPDVDRTIDATRVAHWLALIPPPPERSFFAGIRRVPPGGRATWQAGGTVRTGMWWHPERLPMLNLRDHRDYADAVRAALRSAVACRIGTGDERIGSHLSGGLDSGGVTALAAAVLGEQGRRLTAFTAVPARAVADPAGRFADEWAHAAAVAARHPAIDHVAVSNDDRPVMEVIAAREQAQDVPLFNLSNMVWADAIDRRARDAGVGVMLTGSMGNMTFSYDGALLTAQLLRAGRIGAALASAWAMRRHRGWPVHAVAAHLASAALPPAWERVLRRIAGMKPAEFGDYSAMHRALLDDSGLAAHPLTDGGAMRRLHPHDSRALRLAVMRRNDVQGEFATGTRRLYGIDTRDPTHDRRLTELCLSIPEEQFRHGGMPRSIARTVLADILPPMVVQEQRTGLQAADWAYGFDAAVPGLREEATRQRASRSLGRWIDLERVQRSLDGWRGPGSASVTEAVAITRALAAGRFVRRIEGGNA</sequence>
<gene>
    <name evidence="8" type="ORF">M9980_08655</name>
</gene>
<dbReference type="PANTHER" id="PTHR43284">
    <property type="entry name" value="ASPARAGINE SYNTHETASE (GLUTAMINE-HYDROLYZING)"/>
    <property type="match status" value="1"/>
</dbReference>
<evidence type="ECO:0000256" key="3">
    <source>
        <dbReference type="ARBA" id="ARBA00012737"/>
    </source>
</evidence>
<dbReference type="Pfam" id="PF13537">
    <property type="entry name" value="GATase_7"/>
    <property type="match status" value="1"/>
</dbReference>
<evidence type="ECO:0000256" key="1">
    <source>
        <dbReference type="ARBA" id="ARBA00005187"/>
    </source>
</evidence>
<dbReference type="InterPro" id="IPR051786">
    <property type="entry name" value="ASN_synthetase/amidase"/>
</dbReference>
<dbReference type="Gene3D" id="3.40.50.620">
    <property type="entry name" value="HUPs"/>
    <property type="match status" value="2"/>
</dbReference>
<dbReference type="PIRSF" id="PIRSF001589">
    <property type="entry name" value="Asn_synthetase_glu-h"/>
    <property type="match status" value="1"/>
</dbReference>
<evidence type="ECO:0000256" key="4">
    <source>
        <dbReference type="ARBA" id="ARBA00022741"/>
    </source>
</evidence>
<keyword evidence="4" id="KW-0547">Nucleotide-binding</keyword>
<keyword evidence="5" id="KW-0067">ATP-binding</keyword>
<evidence type="ECO:0000259" key="7">
    <source>
        <dbReference type="PROSITE" id="PS51278"/>
    </source>
</evidence>
<protein>
    <recommendedName>
        <fullName evidence="3">asparagine synthase (glutamine-hydrolyzing)</fullName>
        <ecNumber evidence="3">6.3.5.4</ecNumber>
    </recommendedName>
</protein>
<dbReference type="InterPro" id="IPR017932">
    <property type="entry name" value="GATase_2_dom"/>
</dbReference>
<feature type="domain" description="Glutamine amidotransferase type-2" evidence="7">
    <location>
        <begin position="1"/>
        <end position="198"/>
    </location>
</feature>
<dbReference type="RefSeq" id="WP_250749329.1">
    <property type="nucleotide sequence ID" value="NZ_CP098401.1"/>
</dbReference>
<dbReference type="Gene3D" id="3.60.20.10">
    <property type="entry name" value="Glutamine Phosphoribosylpyrophosphate, subunit 1, domain 1"/>
    <property type="match status" value="1"/>
</dbReference>
<evidence type="ECO:0000313" key="8">
    <source>
        <dbReference type="EMBL" id="URW74647.1"/>
    </source>
</evidence>
<evidence type="ECO:0000256" key="6">
    <source>
        <dbReference type="ARBA" id="ARBA00048741"/>
    </source>
</evidence>
<evidence type="ECO:0000313" key="9">
    <source>
        <dbReference type="Proteomes" id="UP001055580"/>
    </source>
</evidence>
<proteinExistence type="inferred from homology"/>
<name>A0ABY4TQY1_9SPHN</name>
<comment type="pathway">
    <text evidence="1">Amino-acid biosynthesis; L-asparagine biosynthesis; L-asparagine from L-aspartate (L-Gln route): step 1/1.</text>
</comment>
<dbReference type="EC" id="6.3.5.4" evidence="3"/>
<comment type="catalytic activity">
    <reaction evidence="6">
        <text>L-aspartate + L-glutamine + ATP + H2O = L-asparagine + L-glutamate + AMP + diphosphate + H(+)</text>
        <dbReference type="Rhea" id="RHEA:12228"/>
        <dbReference type="ChEBI" id="CHEBI:15377"/>
        <dbReference type="ChEBI" id="CHEBI:15378"/>
        <dbReference type="ChEBI" id="CHEBI:29985"/>
        <dbReference type="ChEBI" id="CHEBI:29991"/>
        <dbReference type="ChEBI" id="CHEBI:30616"/>
        <dbReference type="ChEBI" id="CHEBI:33019"/>
        <dbReference type="ChEBI" id="CHEBI:58048"/>
        <dbReference type="ChEBI" id="CHEBI:58359"/>
        <dbReference type="ChEBI" id="CHEBI:456215"/>
        <dbReference type="EC" id="6.3.5.4"/>
    </reaction>
</comment>
<dbReference type="Pfam" id="PF00733">
    <property type="entry name" value="Asn_synthase"/>
    <property type="match status" value="1"/>
</dbReference>
<evidence type="ECO:0000256" key="5">
    <source>
        <dbReference type="ARBA" id="ARBA00022840"/>
    </source>
</evidence>
<dbReference type="Proteomes" id="UP001055580">
    <property type="component" value="Chromosome"/>
</dbReference>
<dbReference type="PROSITE" id="PS51278">
    <property type="entry name" value="GATASE_TYPE_2"/>
    <property type="match status" value="1"/>
</dbReference>
<dbReference type="InterPro" id="IPR029055">
    <property type="entry name" value="Ntn_hydrolases_N"/>
</dbReference>
<dbReference type="EMBL" id="CP098401">
    <property type="protein sequence ID" value="URW74647.1"/>
    <property type="molecule type" value="Genomic_DNA"/>
</dbReference>
<accession>A0ABY4TQY1</accession>
<comment type="similarity">
    <text evidence="2">Belongs to the asparagine synthetase family.</text>
</comment>
<organism evidence="8 9">
    <name type="scientific">Sphingomonas donggukensis</name>
    <dbReference type="NCBI Taxonomy" id="2949093"/>
    <lineage>
        <taxon>Bacteria</taxon>
        <taxon>Pseudomonadati</taxon>
        <taxon>Pseudomonadota</taxon>
        <taxon>Alphaproteobacteria</taxon>
        <taxon>Sphingomonadales</taxon>
        <taxon>Sphingomonadaceae</taxon>
        <taxon>Sphingomonas</taxon>
    </lineage>
</organism>
<dbReference type="InterPro" id="IPR001962">
    <property type="entry name" value="Asn_synthase"/>
</dbReference>
<dbReference type="SUPFAM" id="SSF56235">
    <property type="entry name" value="N-terminal nucleophile aminohydrolases (Ntn hydrolases)"/>
    <property type="match status" value="1"/>
</dbReference>
<dbReference type="InterPro" id="IPR006426">
    <property type="entry name" value="Asn_synth_AEB"/>
</dbReference>
<keyword evidence="9" id="KW-1185">Reference proteome</keyword>
<evidence type="ECO:0000256" key="2">
    <source>
        <dbReference type="ARBA" id="ARBA00005752"/>
    </source>
</evidence>
<dbReference type="InterPro" id="IPR014729">
    <property type="entry name" value="Rossmann-like_a/b/a_fold"/>
</dbReference>
<dbReference type="PANTHER" id="PTHR43284:SF1">
    <property type="entry name" value="ASPARAGINE SYNTHETASE"/>
    <property type="match status" value="1"/>
</dbReference>
<reference evidence="8" key="1">
    <citation type="submission" date="2022-05" db="EMBL/GenBank/DDBJ databases">
        <title>Sphingomonas sp. strain RMG20 Genome sequencing and assembly.</title>
        <authorList>
            <person name="Kim I."/>
        </authorList>
    </citation>
    <scope>NUCLEOTIDE SEQUENCE</scope>
    <source>
        <strain evidence="8">RMG20</strain>
    </source>
</reference>